<comment type="similarity">
    <text evidence="1">Belongs to the ATPase alpha/beta chains family.</text>
</comment>
<dbReference type="SUPFAM" id="SSF47917">
    <property type="entry name" value="C-terminal domain of alpha and beta subunits of F1 ATP synthase"/>
    <property type="match status" value="1"/>
</dbReference>
<evidence type="ECO:0000259" key="7">
    <source>
        <dbReference type="Pfam" id="PF00006"/>
    </source>
</evidence>
<dbReference type="Pfam" id="PF16886">
    <property type="entry name" value="ATP-synt_ab_Xtn"/>
    <property type="match status" value="1"/>
</dbReference>
<dbReference type="InterPro" id="IPR024034">
    <property type="entry name" value="ATPase_F1/V1_b/a_C"/>
</dbReference>
<dbReference type="SUPFAM" id="SSF52540">
    <property type="entry name" value="P-loop containing nucleoside triphosphate hydrolases"/>
    <property type="match status" value="1"/>
</dbReference>
<dbReference type="InterPro" id="IPR000194">
    <property type="entry name" value="ATPase_F1/V1/A1_a/bsu_nucl-bd"/>
</dbReference>
<evidence type="ECO:0000256" key="1">
    <source>
        <dbReference type="ARBA" id="ARBA00008936"/>
    </source>
</evidence>
<dbReference type="Pfam" id="PF00006">
    <property type="entry name" value="ATP-synt_ab"/>
    <property type="match status" value="1"/>
</dbReference>
<dbReference type="EMBL" id="VSSQ01000323">
    <property type="protein sequence ID" value="MPL91199.1"/>
    <property type="molecule type" value="Genomic_DNA"/>
</dbReference>
<evidence type="ECO:0000256" key="4">
    <source>
        <dbReference type="ARBA" id="ARBA00022840"/>
    </source>
</evidence>
<dbReference type="Gene3D" id="2.40.50.100">
    <property type="match status" value="1"/>
</dbReference>
<dbReference type="InterPro" id="IPR036121">
    <property type="entry name" value="ATPase_F1/V1/A1_a/bsu_N_sf"/>
</dbReference>
<dbReference type="NCBIfam" id="NF003220">
    <property type="entry name" value="PRK04192.1"/>
    <property type="match status" value="1"/>
</dbReference>
<dbReference type="InterPro" id="IPR023366">
    <property type="entry name" value="ATP_synth_asu-like_sf"/>
</dbReference>
<dbReference type="InterPro" id="IPR031686">
    <property type="entry name" value="ATP-synth_a_Xtn"/>
</dbReference>
<dbReference type="Pfam" id="PF02874">
    <property type="entry name" value="ATP-synt_ab_N"/>
    <property type="match status" value="1"/>
</dbReference>
<dbReference type="HAMAP" id="MF_00309">
    <property type="entry name" value="ATP_synth_A_arch"/>
    <property type="match status" value="1"/>
</dbReference>
<dbReference type="CDD" id="cd01134">
    <property type="entry name" value="V_A-ATPase_A"/>
    <property type="match status" value="1"/>
</dbReference>
<evidence type="ECO:0000256" key="6">
    <source>
        <dbReference type="ARBA" id="ARBA00023065"/>
    </source>
</evidence>
<proteinExistence type="inferred from homology"/>
<comment type="caution">
    <text evidence="11">The sequence shown here is derived from an EMBL/GenBank/DDBJ whole genome shotgun (WGS) entry which is preliminary data.</text>
</comment>
<dbReference type="SUPFAM" id="SSF50615">
    <property type="entry name" value="N-terminal domain of alpha and beta subunits of F1 ATP synthase"/>
    <property type="match status" value="1"/>
</dbReference>
<dbReference type="GO" id="GO:0046034">
    <property type="term" value="P:ATP metabolic process"/>
    <property type="evidence" value="ECO:0007669"/>
    <property type="project" value="InterPro"/>
</dbReference>
<dbReference type="InterPro" id="IPR027417">
    <property type="entry name" value="P-loop_NTPase"/>
</dbReference>
<dbReference type="PANTHER" id="PTHR43607:SF1">
    <property type="entry name" value="H(+)-TRANSPORTING TWO-SECTOR ATPASE"/>
    <property type="match status" value="1"/>
</dbReference>
<feature type="domain" description="ATPase F1/V1/A1 complex alpha/beta subunit N-terminal" evidence="8">
    <location>
        <begin position="12"/>
        <end position="71"/>
    </location>
</feature>
<feature type="domain" description="ATP synthase A/B type C-terminal" evidence="10">
    <location>
        <begin position="446"/>
        <end position="524"/>
    </location>
</feature>
<protein>
    <submittedName>
        <fullName evidence="11">V-type ATP synthase alpha chain</fullName>
    </submittedName>
</protein>
<keyword evidence="2" id="KW-0813">Transport</keyword>
<dbReference type="Gene3D" id="1.10.1140.10">
    <property type="entry name" value="Bovine Mitochondrial F1-atpase, Atp Synthase Beta Chain, Chain D, domain 3"/>
    <property type="match status" value="1"/>
</dbReference>
<feature type="domain" description="ATPsynthase alpha/beta subunit barrel-sandwich" evidence="9">
    <location>
        <begin position="120"/>
        <end position="196"/>
    </location>
</feature>
<keyword evidence="6" id="KW-0406">Ion transport</keyword>
<dbReference type="GO" id="GO:0005524">
    <property type="term" value="F:ATP binding"/>
    <property type="evidence" value="ECO:0007669"/>
    <property type="project" value="UniProtKB-KW"/>
</dbReference>
<dbReference type="InterPro" id="IPR055190">
    <property type="entry name" value="ATP-synt_VA_C"/>
</dbReference>
<evidence type="ECO:0000256" key="5">
    <source>
        <dbReference type="ARBA" id="ARBA00022967"/>
    </source>
</evidence>
<evidence type="ECO:0000259" key="9">
    <source>
        <dbReference type="Pfam" id="PF16886"/>
    </source>
</evidence>
<reference evidence="11" key="1">
    <citation type="submission" date="2019-08" db="EMBL/GenBank/DDBJ databases">
        <authorList>
            <person name="Kucharzyk K."/>
            <person name="Murdoch R.W."/>
            <person name="Higgins S."/>
            <person name="Loffler F."/>
        </authorList>
    </citation>
    <scope>NUCLEOTIDE SEQUENCE</scope>
</reference>
<keyword evidence="4" id="KW-0067">ATP-binding</keyword>
<dbReference type="InterPro" id="IPR022878">
    <property type="entry name" value="V-ATPase_asu"/>
</dbReference>
<evidence type="ECO:0000256" key="3">
    <source>
        <dbReference type="ARBA" id="ARBA00022741"/>
    </source>
</evidence>
<dbReference type="Gene3D" id="2.40.30.20">
    <property type="match status" value="1"/>
</dbReference>
<organism evidence="11">
    <name type="scientific">bioreactor metagenome</name>
    <dbReference type="NCBI Taxonomy" id="1076179"/>
    <lineage>
        <taxon>unclassified sequences</taxon>
        <taxon>metagenomes</taxon>
        <taxon>ecological metagenomes</taxon>
    </lineage>
</organism>
<evidence type="ECO:0000259" key="10">
    <source>
        <dbReference type="Pfam" id="PF22919"/>
    </source>
</evidence>
<dbReference type="AlphaFoldDB" id="A0A644VII5"/>
<dbReference type="PANTHER" id="PTHR43607">
    <property type="entry name" value="V-TYPE PROTON ATPASE CATALYTIC SUBUNIT A"/>
    <property type="match status" value="1"/>
</dbReference>
<evidence type="ECO:0000259" key="8">
    <source>
        <dbReference type="Pfam" id="PF02874"/>
    </source>
</evidence>
<dbReference type="Pfam" id="PF22919">
    <property type="entry name" value="ATP-synt_VA_C"/>
    <property type="match status" value="1"/>
</dbReference>
<accession>A0A644VII5</accession>
<evidence type="ECO:0000313" key="11">
    <source>
        <dbReference type="EMBL" id="MPL91199.1"/>
    </source>
</evidence>
<dbReference type="CDD" id="cd18111">
    <property type="entry name" value="ATP-synt_V_A-type_alpha_C"/>
    <property type="match status" value="1"/>
</dbReference>
<keyword evidence="3" id="KW-0547">Nucleotide-binding</keyword>
<gene>
    <name evidence="11" type="primary">atpA_17</name>
    <name evidence="11" type="ORF">SDC9_37264</name>
</gene>
<keyword evidence="5" id="KW-1278">Translocase</keyword>
<sequence>MTAHMEKRGKVAGVSGPVVTVIPEKPAAMFEVARVGEEGLLGEVIRIERSCVRVQVYEDTDGIASGAPVVFEDDLLSVDLGPGLLGGVFDGIGRPLDLLGEEGIFLPKGAKAGRRKKGVTFPFEPAAAPGDILSPGDLLGTVRENPTFLHSVMVPTDQLPGKAAWIASAGGYAPEETIARLEDGREYSMIQKWRVRVPRPVRKRLPFEIPLLTGQRILDTLFPVPLGGAAVLPGGFGTGKTVTQQSLAKWSSADLIIYIGCGERGNEMTEVLEEFPGLVDPVSGGPLMDRTILVANTSNMPVAAREASIYLGMTLGEYFRDMGCNVAIMADSTSRWAEALREIGGRLEEMPGEEGYPAYLGSRLAQYYERAGRAEALGSPSRNGSITVVNAVSPAGGDFSEPVTQASLRMSGAFWALDKGLAQQRHFPAINWSQSYTLYDGMLAPWFRENLGEEWFALRDYLKDLLEREQSLLELVQLVGRDGLSEEDKWTLFMAELARVLFLQQNAFVPEDASFAPELQKLYLLQLRECDRIVREALSRGVLFDQASVLPLRSDLLSLRSLEKEEMAGRGEKWRNRLKAELEAIEVMPQ</sequence>
<name>A0A644VII5_9ZZZZ</name>
<dbReference type="Gene3D" id="3.40.50.300">
    <property type="entry name" value="P-loop containing nucleotide triphosphate hydrolases"/>
    <property type="match status" value="1"/>
</dbReference>
<feature type="domain" description="ATPase F1/V1/A1 complex alpha/beta subunit nucleotide-binding" evidence="7">
    <location>
        <begin position="214"/>
        <end position="436"/>
    </location>
</feature>
<dbReference type="GO" id="GO:0046961">
    <property type="term" value="F:proton-transporting ATPase activity, rotational mechanism"/>
    <property type="evidence" value="ECO:0007669"/>
    <property type="project" value="InterPro"/>
</dbReference>
<evidence type="ECO:0000256" key="2">
    <source>
        <dbReference type="ARBA" id="ARBA00022448"/>
    </source>
</evidence>
<dbReference type="InterPro" id="IPR004100">
    <property type="entry name" value="ATPase_F1/V1/A1_a/bsu_N"/>
</dbReference>